<evidence type="ECO:0000256" key="3">
    <source>
        <dbReference type="ARBA" id="ARBA00023163"/>
    </source>
</evidence>
<evidence type="ECO:0000259" key="4">
    <source>
        <dbReference type="PROSITE" id="PS50932"/>
    </source>
</evidence>
<dbReference type="RefSeq" id="WP_141055038.1">
    <property type="nucleotide sequence ID" value="NZ_CP018176.1"/>
</dbReference>
<reference evidence="5 6" key="1">
    <citation type="submission" date="2016-11" db="EMBL/GenBank/DDBJ databases">
        <title>Interaction between Lactobacillus species and yeast in water kefir.</title>
        <authorList>
            <person name="Behr J."/>
            <person name="Xu D."/>
            <person name="Vogel R.F."/>
        </authorList>
    </citation>
    <scope>NUCLEOTIDE SEQUENCE [LARGE SCALE GENOMIC DNA]</scope>
    <source>
        <strain evidence="5 6">TMW 1.1822</strain>
    </source>
</reference>
<dbReference type="SMART" id="SM00354">
    <property type="entry name" value="HTH_LACI"/>
    <property type="match status" value="1"/>
</dbReference>
<keyword evidence="1" id="KW-0805">Transcription regulation</keyword>
<dbReference type="PROSITE" id="PS50932">
    <property type="entry name" value="HTH_LACI_2"/>
    <property type="match status" value="1"/>
</dbReference>
<dbReference type="InterPro" id="IPR028082">
    <property type="entry name" value="Peripla_BP_I"/>
</dbReference>
<dbReference type="EMBL" id="CP018176">
    <property type="protein sequence ID" value="AUJ30586.1"/>
    <property type="molecule type" value="Genomic_DNA"/>
</dbReference>
<keyword evidence="3" id="KW-0804">Transcription</keyword>
<proteinExistence type="predicted"/>
<dbReference type="GO" id="GO:0000976">
    <property type="term" value="F:transcription cis-regulatory region binding"/>
    <property type="evidence" value="ECO:0007669"/>
    <property type="project" value="TreeGrafter"/>
</dbReference>
<dbReference type="PRINTS" id="PR00036">
    <property type="entry name" value="HTHLACI"/>
</dbReference>
<dbReference type="InterPro" id="IPR000843">
    <property type="entry name" value="HTH_LacI"/>
</dbReference>
<evidence type="ECO:0000256" key="1">
    <source>
        <dbReference type="ARBA" id="ARBA00023015"/>
    </source>
</evidence>
<dbReference type="KEGG" id="lhw:BSQ49_10575"/>
<dbReference type="Pfam" id="PF00356">
    <property type="entry name" value="LacI"/>
    <property type="match status" value="1"/>
</dbReference>
<dbReference type="CDD" id="cd01392">
    <property type="entry name" value="HTH_LacI"/>
    <property type="match status" value="1"/>
</dbReference>
<evidence type="ECO:0000313" key="6">
    <source>
        <dbReference type="Proteomes" id="UP000314960"/>
    </source>
</evidence>
<protein>
    <recommendedName>
        <fullName evidence="4">HTH lacI-type domain-containing protein</fullName>
    </recommendedName>
</protein>
<dbReference type="InterPro" id="IPR010982">
    <property type="entry name" value="Lambda_DNA-bd_dom_sf"/>
</dbReference>
<dbReference type="PROSITE" id="PS00356">
    <property type="entry name" value="HTH_LACI_1"/>
    <property type="match status" value="1"/>
</dbReference>
<dbReference type="AlphaFoldDB" id="A0A3Q8CZ85"/>
<dbReference type="InterPro" id="IPR001761">
    <property type="entry name" value="Peripla_BP/Lac1_sug-bd_dom"/>
</dbReference>
<evidence type="ECO:0000256" key="2">
    <source>
        <dbReference type="ARBA" id="ARBA00023125"/>
    </source>
</evidence>
<dbReference type="PANTHER" id="PTHR30146">
    <property type="entry name" value="LACI-RELATED TRANSCRIPTIONAL REPRESSOR"/>
    <property type="match status" value="1"/>
</dbReference>
<dbReference type="GO" id="GO:0003700">
    <property type="term" value="F:DNA-binding transcription factor activity"/>
    <property type="evidence" value="ECO:0007669"/>
    <property type="project" value="TreeGrafter"/>
</dbReference>
<dbReference type="Pfam" id="PF00532">
    <property type="entry name" value="Peripla_BP_1"/>
    <property type="match status" value="1"/>
</dbReference>
<dbReference type="SUPFAM" id="SSF47413">
    <property type="entry name" value="lambda repressor-like DNA-binding domains"/>
    <property type="match status" value="1"/>
</dbReference>
<sequence>MATIKDIAKAAGVSIATVSRVINDLGGYSDDTYQKVKAVAKELNYTKNSLARSLVRKRSQIIGVIMPTVPTSFSNPIIDGIEEVAEQLNFDVIISHTGSASKYILQKIIRMNEFKVDGLIIISSQLSQVETAYLEKNNIKTILVSTMVPDSDLPYIKVDDYSAMYAITNYLVSIGHRKIGLAGPNLQDKVAGQPRFAGYKKALIDAGIKFQDEWIQTGVFDFTSGREAVRNYLKDAVDISCICCVSDECALGAISEAAANNIVIPRELSITGYDGTSLAKMVSPTLTTIKQPFFEMGIQSCSELIACINDGKVMKSQLLNFSLELGQTTKEKRG</sequence>
<accession>A0A3Q8CZ85</accession>
<organism evidence="5 6">
    <name type="scientific">Liquorilactobacillus hordei</name>
    <dbReference type="NCBI Taxonomy" id="468911"/>
    <lineage>
        <taxon>Bacteria</taxon>
        <taxon>Bacillati</taxon>
        <taxon>Bacillota</taxon>
        <taxon>Bacilli</taxon>
        <taxon>Lactobacillales</taxon>
        <taxon>Lactobacillaceae</taxon>
        <taxon>Liquorilactobacillus</taxon>
    </lineage>
</organism>
<name>A0A3Q8CZ85_9LACO</name>
<feature type="domain" description="HTH lacI-type" evidence="4">
    <location>
        <begin position="2"/>
        <end position="56"/>
    </location>
</feature>
<dbReference type="SUPFAM" id="SSF53822">
    <property type="entry name" value="Periplasmic binding protein-like I"/>
    <property type="match status" value="1"/>
</dbReference>
<dbReference type="Gene3D" id="1.10.260.40">
    <property type="entry name" value="lambda repressor-like DNA-binding domains"/>
    <property type="match status" value="1"/>
</dbReference>
<dbReference type="Proteomes" id="UP000314960">
    <property type="component" value="Chromosome"/>
</dbReference>
<dbReference type="Gene3D" id="3.40.50.2300">
    <property type="match status" value="2"/>
</dbReference>
<gene>
    <name evidence="5" type="ORF">BSQ49_10575</name>
</gene>
<evidence type="ECO:0000313" key="5">
    <source>
        <dbReference type="EMBL" id="AUJ30586.1"/>
    </source>
</evidence>
<dbReference type="PANTHER" id="PTHR30146:SF109">
    <property type="entry name" value="HTH-TYPE TRANSCRIPTIONAL REGULATOR GALS"/>
    <property type="match status" value="1"/>
</dbReference>
<keyword evidence="2" id="KW-0238">DNA-binding</keyword>